<keyword evidence="2" id="KW-1185">Reference proteome</keyword>
<gene>
    <name evidence="1" type="ORF">SPELUC_LOCUS7789</name>
</gene>
<sequence length="187" mass="21689">MLYELELDKLHEALVDQQICVTVDESTDACGRAAVNIFFSFKNKTKLVTTKHLKKVDSTTILQFVMSTIQLYNIPYENVRCYISDNAAYMLKLFQFLKPFFIKLYYNTCLAHIYNLVGGTHLSLNAITTPLLSSCFNSSLDTNLDQNENLNIITATLPPLPVKTYWNSWFKFVFWINQHIPFLITFY</sequence>
<proteinExistence type="predicted"/>
<dbReference type="EMBL" id="CAJVPW010010762">
    <property type="protein sequence ID" value="CAG8618874.1"/>
    <property type="molecule type" value="Genomic_DNA"/>
</dbReference>
<comment type="caution">
    <text evidence="1">The sequence shown here is derived from an EMBL/GenBank/DDBJ whole genome shotgun (WGS) entry which is preliminary data.</text>
</comment>
<protein>
    <submittedName>
        <fullName evidence="1">8595_t:CDS:1</fullName>
    </submittedName>
</protein>
<reference evidence="1" key="1">
    <citation type="submission" date="2021-06" db="EMBL/GenBank/DDBJ databases">
        <authorList>
            <person name="Kallberg Y."/>
            <person name="Tangrot J."/>
            <person name="Rosling A."/>
        </authorList>
    </citation>
    <scope>NUCLEOTIDE SEQUENCE</scope>
    <source>
        <strain evidence="1">28 12/20/2015</strain>
    </source>
</reference>
<dbReference type="Proteomes" id="UP000789366">
    <property type="component" value="Unassembled WGS sequence"/>
</dbReference>
<evidence type="ECO:0000313" key="2">
    <source>
        <dbReference type="Proteomes" id="UP000789366"/>
    </source>
</evidence>
<name>A0ACA9MXX9_9GLOM</name>
<evidence type="ECO:0000313" key="1">
    <source>
        <dbReference type="EMBL" id="CAG8618874.1"/>
    </source>
</evidence>
<accession>A0ACA9MXX9</accession>
<organism evidence="1 2">
    <name type="scientific">Cetraspora pellucida</name>
    <dbReference type="NCBI Taxonomy" id="1433469"/>
    <lineage>
        <taxon>Eukaryota</taxon>
        <taxon>Fungi</taxon>
        <taxon>Fungi incertae sedis</taxon>
        <taxon>Mucoromycota</taxon>
        <taxon>Glomeromycotina</taxon>
        <taxon>Glomeromycetes</taxon>
        <taxon>Diversisporales</taxon>
        <taxon>Gigasporaceae</taxon>
        <taxon>Cetraspora</taxon>
    </lineage>
</organism>